<dbReference type="Pfam" id="PF13355">
    <property type="entry name" value="ARC6-like_IMS"/>
    <property type="match status" value="1"/>
</dbReference>
<dbReference type="GO" id="GO:0010020">
    <property type="term" value="P:chloroplast fission"/>
    <property type="evidence" value="ECO:0007669"/>
    <property type="project" value="TreeGrafter"/>
</dbReference>
<dbReference type="PANTHER" id="PTHR33925">
    <property type="entry name" value="PLASTID DIVISION PROTEIN CDP1, CHLOROPLASTIC-RELATED"/>
    <property type="match status" value="1"/>
</dbReference>
<protein>
    <submittedName>
        <fullName evidence="3">F-box domain containing protein</fullName>
    </submittedName>
</protein>
<dbReference type="GO" id="GO:0009706">
    <property type="term" value="C:chloroplast inner membrane"/>
    <property type="evidence" value="ECO:0007669"/>
    <property type="project" value="TreeGrafter"/>
</dbReference>
<dbReference type="AlphaFoldDB" id="A0A9E7FDK1"/>
<accession>A0A9E7FDK1</accession>
<dbReference type="EMBL" id="CP097505">
    <property type="protein sequence ID" value="URD92232.1"/>
    <property type="molecule type" value="Genomic_DNA"/>
</dbReference>
<dbReference type="InterPro" id="IPR058032">
    <property type="entry name" value="CDP1-like_a_solenoid_1"/>
</dbReference>
<dbReference type="InterPro" id="IPR044685">
    <property type="entry name" value="CPD1-like"/>
</dbReference>
<dbReference type="Pfam" id="PF25515">
    <property type="entry name" value="Arm_PDR"/>
    <property type="match status" value="1"/>
</dbReference>
<sequence>MASSRAVLRLPVKWPPFGNGALVERRRVFALGDVASSFARDGERKPLGHLPLVAKSRSSRGEISGQAKLRVLEAPAVENGQIQSGVEIPLLGVTAQSEKDEIAKVVMELKSSVIEDGYTAGTIVSRQGLLIDVRDKLLFEPEYAGNIKEKVPPKSSLRIPWSWLPGALCLLKEVGEDKIVLEIGQAALQLPDAKPYSHDLLLSMTLAECSIAKIGFENNKISEGFEALAHACYLLRSHISLGKMPLLSQASIFLSSGSIEESLEDLAPACTLELLGLPHVPDNAECRCGALAALQELIRQGLDVEFSCRVQDWPCFLIQAMNKLMASEIVDLLSWDSLAIKRKNKKSIESHNQRIVLDFNCFYLAMIAHIALGFSTRQNEMISTAKTICECLIISEGAELKFEEAFCSFLLGQGGGMEAVEKLQQLEAIRSSTSRNSQSSLSGMHKDKVLVNQALFLTRELALRLKSSYARRNAEIYQETWLKDAALSLFLDTHDCSPSMKIGTTKSLPSVGNRISYFGLLPDHGTPVAQAAHVNLTNHLDKAFKHLLSVNLQRQMSVGDPTGNISLPSSQLKRYLDLHSKRFWESWFGKGNMAGKIAHTALVGCIVLGAFKLLAMRSGNSNMAYELKTSHPCSTSQITSSSHHGSCDSASAFVKRDLMGQLQKFWAIFRGDLKCTNGVGSLQTTWPTDDLSRFSAVAAGTQVHRRQMATEEAEALVQLWQDIKAEALGPSHQIQLLPSILSESILLKWQDLANSAKARSCFWKFVLLQTSILHAKIVSDGGDAEMAEIEAVLEEAAELVDDSEPRKPNYYSTYKVHYILRRQEDGSWRFCGGDAPAG</sequence>
<feature type="domain" description="Plastid division protein CDP1-like 1st alpha solenoid" evidence="2">
    <location>
        <begin position="158"/>
        <end position="314"/>
    </location>
</feature>
<evidence type="ECO:0000259" key="2">
    <source>
        <dbReference type="Pfam" id="PF25515"/>
    </source>
</evidence>
<keyword evidence="4" id="KW-1185">Reference proteome</keyword>
<dbReference type="OrthoDB" id="1708707at2759"/>
<name>A0A9E7FDK1_9LILI</name>
<dbReference type="PANTHER" id="PTHR33925:SF2">
    <property type="entry name" value="PLASTID DIVISION PROTEIN CDP1, CHLOROPLASTIC"/>
    <property type="match status" value="1"/>
</dbReference>
<dbReference type="InterPro" id="IPR025344">
    <property type="entry name" value="CDP1-like_IMS"/>
</dbReference>
<evidence type="ECO:0000313" key="3">
    <source>
        <dbReference type="EMBL" id="URD92232.1"/>
    </source>
</evidence>
<evidence type="ECO:0000259" key="1">
    <source>
        <dbReference type="Pfam" id="PF13355"/>
    </source>
</evidence>
<gene>
    <name evidence="3" type="ORF">MUK42_34054</name>
</gene>
<evidence type="ECO:0000313" key="4">
    <source>
        <dbReference type="Proteomes" id="UP001055439"/>
    </source>
</evidence>
<organism evidence="3 4">
    <name type="scientific">Musa troglodytarum</name>
    <name type="common">fe'i banana</name>
    <dbReference type="NCBI Taxonomy" id="320322"/>
    <lineage>
        <taxon>Eukaryota</taxon>
        <taxon>Viridiplantae</taxon>
        <taxon>Streptophyta</taxon>
        <taxon>Embryophyta</taxon>
        <taxon>Tracheophyta</taxon>
        <taxon>Spermatophyta</taxon>
        <taxon>Magnoliopsida</taxon>
        <taxon>Liliopsida</taxon>
        <taxon>Zingiberales</taxon>
        <taxon>Musaceae</taxon>
        <taxon>Musa</taxon>
    </lineage>
</organism>
<reference evidence="3" key="1">
    <citation type="submission" date="2022-05" db="EMBL/GenBank/DDBJ databases">
        <title>The Musa troglodytarum L. genome provides insights into the mechanism of non-climacteric behaviour and enrichment of carotenoids.</title>
        <authorList>
            <person name="Wang J."/>
        </authorList>
    </citation>
    <scope>NUCLEOTIDE SEQUENCE</scope>
    <source>
        <tissue evidence="3">Leaf</tissue>
    </source>
</reference>
<dbReference type="Proteomes" id="UP001055439">
    <property type="component" value="Chromosome 3"/>
</dbReference>
<feature type="domain" description="Plastid division protein CDP1-like IMS" evidence="1">
    <location>
        <begin position="713"/>
        <end position="830"/>
    </location>
</feature>
<proteinExistence type="predicted"/>